<feature type="transmembrane region" description="Helical" evidence="1">
    <location>
        <begin position="248"/>
        <end position="269"/>
    </location>
</feature>
<dbReference type="Gene3D" id="3.40.50.2000">
    <property type="entry name" value="Glycogen Phosphorylase B"/>
    <property type="match status" value="1"/>
</dbReference>
<feature type="transmembrane region" description="Helical" evidence="1">
    <location>
        <begin position="533"/>
        <end position="550"/>
    </location>
</feature>
<feature type="transmembrane region" description="Helical" evidence="1">
    <location>
        <begin position="373"/>
        <end position="394"/>
    </location>
</feature>
<dbReference type="Proteomes" id="UP001241072">
    <property type="component" value="Unassembled WGS sequence"/>
</dbReference>
<evidence type="ECO:0000256" key="1">
    <source>
        <dbReference type="SAM" id="Phobius"/>
    </source>
</evidence>
<dbReference type="Pfam" id="PF13692">
    <property type="entry name" value="Glyco_trans_1_4"/>
    <property type="match status" value="1"/>
</dbReference>
<dbReference type="PANTHER" id="PTHR37422">
    <property type="entry name" value="TEICHURONIC ACID BIOSYNTHESIS PROTEIN TUAE"/>
    <property type="match status" value="1"/>
</dbReference>
<organism evidence="2 3">
    <name type="scientific">Antiquaquibacter soli</name>
    <dbReference type="NCBI Taxonomy" id="3064523"/>
    <lineage>
        <taxon>Bacteria</taxon>
        <taxon>Bacillati</taxon>
        <taxon>Actinomycetota</taxon>
        <taxon>Actinomycetes</taxon>
        <taxon>Micrococcales</taxon>
        <taxon>Microbacteriaceae</taxon>
        <taxon>Antiquaquibacter</taxon>
    </lineage>
</organism>
<feature type="transmembrane region" description="Helical" evidence="1">
    <location>
        <begin position="133"/>
        <end position="153"/>
    </location>
</feature>
<dbReference type="GO" id="GO:0016757">
    <property type="term" value="F:glycosyltransferase activity"/>
    <property type="evidence" value="ECO:0007669"/>
    <property type="project" value="UniProtKB-KW"/>
</dbReference>
<dbReference type="SUPFAM" id="SSF53756">
    <property type="entry name" value="UDP-Glycosyltransferase/glycogen phosphorylase"/>
    <property type="match status" value="1"/>
</dbReference>
<proteinExistence type="predicted"/>
<feature type="transmembrane region" description="Helical" evidence="1">
    <location>
        <begin position="482"/>
        <end position="504"/>
    </location>
</feature>
<keyword evidence="1" id="KW-0812">Transmembrane</keyword>
<keyword evidence="3" id="KW-1185">Reference proteome</keyword>
<feature type="transmembrane region" description="Helical" evidence="1">
    <location>
        <begin position="348"/>
        <end position="366"/>
    </location>
</feature>
<gene>
    <name evidence="2" type="ORF">Q5716_02120</name>
</gene>
<protein>
    <submittedName>
        <fullName evidence="2">Glycosyltransferase</fullName>
        <ecNumber evidence="2">2.4.-.-</ecNumber>
    </submittedName>
</protein>
<feature type="transmembrane region" description="Helical" evidence="1">
    <location>
        <begin position="26"/>
        <end position="46"/>
    </location>
</feature>
<feature type="transmembrane region" description="Helical" evidence="1">
    <location>
        <begin position="103"/>
        <end position="121"/>
    </location>
</feature>
<reference evidence="2 3" key="1">
    <citation type="submission" date="2023-07" db="EMBL/GenBank/DDBJ databases">
        <title>Protaetiibacter sp. nov WY-16 isolated from soil.</title>
        <authorList>
            <person name="Liu B."/>
            <person name="Wan Y."/>
        </authorList>
    </citation>
    <scope>NUCLEOTIDE SEQUENCE [LARGE SCALE GENOMIC DNA]</scope>
    <source>
        <strain evidence="2 3">WY-16</strain>
    </source>
</reference>
<evidence type="ECO:0000313" key="3">
    <source>
        <dbReference type="Proteomes" id="UP001241072"/>
    </source>
</evidence>
<dbReference type="PANTHER" id="PTHR37422:SF13">
    <property type="entry name" value="LIPOPOLYSACCHARIDE BIOSYNTHESIS PROTEIN PA4999-RELATED"/>
    <property type="match status" value="1"/>
</dbReference>
<keyword evidence="2" id="KW-0328">Glycosyltransferase</keyword>
<feature type="transmembrane region" description="Helical" evidence="1">
    <location>
        <begin position="78"/>
        <end position="97"/>
    </location>
</feature>
<sequence length="769" mass="82545">MGYRTSPSSRPTAGGARGRGQPWPALLAWAGYVVCLAATGLGMPVWEGTVRPEHVGILLLAPLLLGSGTRSTPVPRPVLVGLALWLAVGTLSSLLFAPDPLRSIYIVALITASLVAFVAVSRSRVDKALLVEVGTWVLAALSTGSLLVLLLAPEYPVGTPWVTAYGDGYGDGATGRIVGLAFEPNIMGGLSSVWVALVVYHRRRLSRAALVATSTIVLAAVLTLTRASWVALAVTLVVALVAARRTRAVLLATGIAVVAGVGALALAVATAPRDAPWLERLVGLLDLSSGTGAFRVATWVQAMQDLAASGSWAIGLGVNTFQQRHVPAPGAAPIEYFSNAWLAQLHDTGMIGTVALLASLVGLWAATRRRLDALAVFATLAITAAFANPLWFAYPWVVLALLEFRPRRPSAGNARIYPMARVSHLERLPRTTAADFLYSRHRADWDERLAASLPDVHRSALPGILVRVSRRNYATIETPEPLALPLTGHLVALSVLVVGLNALLGRTTRLVCYALENLDPVDKLVSRSRLPRWIAIALLRASWAIILLGMRRIAFGTEGALENYRTAFGPLWRRVESRIEVAVFPALPAAAEKLGPRDPRQVCFLGGFQVNKGIRELLAAWPLVEQARPDARLLILGQGPLLPEVLAVAESTASVQLEVDPPRDAIRDRLRSTTCLVLLSRRTATFREQVGLPLVEGLEHGCEVVTTYETGIAQWLVDHGHRVLERTDPESVAGAVLDALAHARTPEQIVAPLPERDSRLAADAWMFAQ</sequence>
<comment type="caution">
    <text evidence="2">The sequence shown here is derived from an EMBL/GenBank/DDBJ whole genome shotgun (WGS) entry which is preliminary data.</text>
</comment>
<accession>A0ABT9BJ14</accession>
<evidence type="ECO:0000313" key="2">
    <source>
        <dbReference type="EMBL" id="MDO7881015.1"/>
    </source>
</evidence>
<dbReference type="InterPro" id="IPR051533">
    <property type="entry name" value="WaaL-like"/>
</dbReference>
<keyword evidence="1" id="KW-0472">Membrane</keyword>
<keyword evidence="1" id="KW-1133">Transmembrane helix</keyword>
<feature type="transmembrane region" description="Helical" evidence="1">
    <location>
        <begin position="209"/>
        <end position="242"/>
    </location>
</feature>
<name>A0ABT9BJ14_9MICO</name>
<dbReference type="EC" id="2.4.-.-" evidence="2"/>
<dbReference type="EMBL" id="JAUQUB010000001">
    <property type="protein sequence ID" value="MDO7881015.1"/>
    <property type="molecule type" value="Genomic_DNA"/>
</dbReference>
<feature type="transmembrane region" description="Helical" evidence="1">
    <location>
        <begin position="173"/>
        <end position="197"/>
    </location>
</feature>
<keyword evidence="2" id="KW-0808">Transferase</keyword>